<dbReference type="RefSeq" id="WP_379734279.1">
    <property type="nucleotide sequence ID" value="NZ_JBHRVV010000001.1"/>
</dbReference>
<organism evidence="2 3">
    <name type="scientific">Massilia haematophila</name>
    <dbReference type="NCBI Taxonomy" id="457923"/>
    <lineage>
        <taxon>Bacteria</taxon>
        <taxon>Pseudomonadati</taxon>
        <taxon>Pseudomonadota</taxon>
        <taxon>Betaproteobacteria</taxon>
        <taxon>Burkholderiales</taxon>
        <taxon>Oxalobacteraceae</taxon>
        <taxon>Telluria group</taxon>
        <taxon>Massilia</taxon>
    </lineage>
</organism>
<name>A0ABV7PFF0_9BURK</name>
<dbReference type="EMBL" id="JBHRVV010000001">
    <property type="protein sequence ID" value="MFC3457899.1"/>
    <property type="molecule type" value="Genomic_DNA"/>
</dbReference>
<evidence type="ECO:0000256" key="1">
    <source>
        <dbReference type="ARBA" id="ARBA00010996"/>
    </source>
</evidence>
<comment type="similarity">
    <text evidence="1">Belongs to the SCO1/2 family.</text>
</comment>
<accession>A0ABV7PFF0</accession>
<keyword evidence="3" id="KW-1185">Reference proteome</keyword>
<comment type="caution">
    <text evidence="2">The sequence shown here is derived from an EMBL/GenBank/DDBJ whole genome shotgun (WGS) entry which is preliminary data.</text>
</comment>
<dbReference type="InterPro" id="IPR036249">
    <property type="entry name" value="Thioredoxin-like_sf"/>
</dbReference>
<proteinExistence type="inferred from homology"/>
<sequence>MFAAGAAGAAHARQAPGPTEVPALGYVPPAPGSYRLERIMQAPDGQVLESDGSLRRLSEFTTGKITLFSFIYTYCTDAKGCPLAYATLHSLKETIVHSPALRGRVRFVSMSFDPEHDTPPMMRSYGGGEARDRRGLEWHFLTTRNGRELAPILDGFGQDVSVAAPAVPGQRVPVLSHMLKVYLLDAGGEVREIYSTSYLHPALLLNDIRTLLREPASQSARKSGR</sequence>
<gene>
    <name evidence="2" type="ORF">ACFOPH_06520</name>
</gene>
<dbReference type="CDD" id="cd02968">
    <property type="entry name" value="SCO"/>
    <property type="match status" value="1"/>
</dbReference>
<reference evidence="3" key="1">
    <citation type="journal article" date="2019" name="Int. J. Syst. Evol. Microbiol.">
        <title>The Global Catalogue of Microorganisms (GCM) 10K type strain sequencing project: providing services to taxonomists for standard genome sequencing and annotation.</title>
        <authorList>
            <consortium name="The Broad Institute Genomics Platform"/>
            <consortium name="The Broad Institute Genome Sequencing Center for Infectious Disease"/>
            <person name="Wu L."/>
            <person name="Ma J."/>
        </authorList>
    </citation>
    <scope>NUCLEOTIDE SEQUENCE [LARGE SCALE GENOMIC DNA]</scope>
    <source>
        <strain evidence="3">CCM 7480</strain>
    </source>
</reference>
<dbReference type="Gene3D" id="3.40.30.10">
    <property type="entry name" value="Glutaredoxin"/>
    <property type="match status" value="1"/>
</dbReference>
<evidence type="ECO:0000313" key="2">
    <source>
        <dbReference type="EMBL" id="MFC3457899.1"/>
    </source>
</evidence>
<evidence type="ECO:0000313" key="3">
    <source>
        <dbReference type="Proteomes" id="UP001595665"/>
    </source>
</evidence>
<dbReference type="Pfam" id="PF02630">
    <property type="entry name" value="SCO1-SenC"/>
    <property type="match status" value="1"/>
</dbReference>
<protein>
    <submittedName>
        <fullName evidence="2">SCO family protein</fullName>
    </submittedName>
</protein>
<dbReference type="Proteomes" id="UP001595665">
    <property type="component" value="Unassembled WGS sequence"/>
</dbReference>
<dbReference type="SUPFAM" id="SSF52833">
    <property type="entry name" value="Thioredoxin-like"/>
    <property type="match status" value="1"/>
</dbReference>
<dbReference type="InterPro" id="IPR003782">
    <property type="entry name" value="SCO1/SenC"/>
</dbReference>